<organism evidence="1 2">
    <name type="scientific">Rubus argutus</name>
    <name type="common">Southern blackberry</name>
    <dbReference type="NCBI Taxonomy" id="59490"/>
    <lineage>
        <taxon>Eukaryota</taxon>
        <taxon>Viridiplantae</taxon>
        <taxon>Streptophyta</taxon>
        <taxon>Embryophyta</taxon>
        <taxon>Tracheophyta</taxon>
        <taxon>Spermatophyta</taxon>
        <taxon>Magnoliopsida</taxon>
        <taxon>eudicotyledons</taxon>
        <taxon>Gunneridae</taxon>
        <taxon>Pentapetalae</taxon>
        <taxon>rosids</taxon>
        <taxon>fabids</taxon>
        <taxon>Rosales</taxon>
        <taxon>Rosaceae</taxon>
        <taxon>Rosoideae</taxon>
        <taxon>Rosoideae incertae sedis</taxon>
        <taxon>Rubus</taxon>
    </lineage>
</organism>
<accession>A0AAW1X115</accession>
<protein>
    <submittedName>
        <fullName evidence="1">Uncharacterized protein</fullName>
    </submittedName>
</protein>
<proteinExistence type="predicted"/>
<dbReference type="AlphaFoldDB" id="A0AAW1X115"/>
<sequence length="253" mass="28317">MASFPQPSFTIPVIHNSITESKLPHHHNPWQLHQFTQTKINSSLLRVPSHTMPPHRTSPRPCLQLALTAIHHLRRELKPATHSAPLMLSSSDFHAVAAPFRPVPSLCSDIITQTPQSHLVAVAAVFDPRPHNDYCYRRWADGLTVCSVGGRHGPRRDRRRGLNRGRHLGSGHGCLQQRLGLGTAWVRLWIGDGEQQYNWGCRIVAQRTGSMNRAVASDGHSLAGKAARHGQQRQCCRNRWRIRDGLEVCAAVK</sequence>
<evidence type="ECO:0000313" key="1">
    <source>
        <dbReference type="EMBL" id="KAK9930327.1"/>
    </source>
</evidence>
<evidence type="ECO:0000313" key="2">
    <source>
        <dbReference type="Proteomes" id="UP001457282"/>
    </source>
</evidence>
<gene>
    <name evidence="1" type="ORF">M0R45_027366</name>
</gene>
<comment type="caution">
    <text evidence="1">The sequence shown here is derived from an EMBL/GenBank/DDBJ whole genome shotgun (WGS) entry which is preliminary data.</text>
</comment>
<dbReference type="Proteomes" id="UP001457282">
    <property type="component" value="Unassembled WGS sequence"/>
</dbReference>
<dbReference type="EMBL" id="JBEDUW010000005">
    <property type="protein sequence ID" value="KAK9930327.1"/>
    <property type="molecule type" value="Genomic_DNA"/>
</dbReference>
<name>A0AAW1X115_RUBAR</name>
<reference evidence="1 2" key="1">
    <citation type="journal article" date="2023" name="G3 (Bethesda)">
        <title>A chromosome-length genome assembly and annotation of blackberry (Rubus argutus, cv. 'Hillquist').</title>
        <authorList>
            <person name="Bruna T."/>
            <person name="Aryal R."/>
            <person name="Dudchenko O."/>
            <person name="Sargent D.J."/>
            <person name="Mead D."/>
            <person name="Buti M."/>
            <person name="Cavallini A."/>
            <person name="Hytonen T."/>
            <person name="Andres J."/>
            <person name="Pham M."/>
            <person name="Weisz D."/>
            <person name="Mascagni F."/>
            <person name="Usai G."/>
            <person name="Natali L."/>
            <person name="Bassil N."/>
            <person name="Fernandez G.E."/>
            <person name="Lomsadze A."/>
            <person name="Armour M."/>
            <person name="Olukolu B."/>
            <person name="Poorten T."/>
            <person name="Britton C."/>
            <person name="Davik J."/>
            <person name="Ashrafi H."/>
            <person name="Aiden E.L."/>
            <person name="Borodovsky M."/>
            <person name="Worthington M."/>
        </authorList>
    </citation>
    <scope>NUCLEOTIDE SEQUENCE [LARGE SCALE GENOMIC DNA]</scope>
    <source>
        <strain evidence="1">PI 553951</strain>
    </source>
</reference>
<keyword evidence="2" id="KW-1185">Reference proteome</keyword>